<dbReference type="GO" id="GO:0016740">
    <property type="term" value="F:transferase activity"/>
    <property type="evidence" value="ECO:0007669"/>
    <property type="project" value="UniProtKB-KW"/>
</dbReference>
<feature type="domain" description="Galactosyltransferase C-terminal" evidence="3">
    <location>
        <begin position="186"/>
        <end position="251"/>
    </location>
</feature>
<dbReference type="InterPro" id="IPR027791">
    <property type="entry name" value="Galactosyl_T_C"/>
</dbReference>
<gene>
    <name evidence="4" type="primary">kfoC_2</name>
    <name evidence="4" type="ORF">ADICEAN_02498</name>
</gene>
<dbReference type="EMBL" id="AODQ01000061">
    <property type="protein sequence ID" value="EMR02349.1"/>
    <property type="molecule type" value="Genomic_DNA"/>
</dbReference>
<accession>M7NV66</accession>
<keyword evidence="1" id="KW-0808">Transferase</keyword>
<dbReference type="InterPro" id="IPR029044">
    <property type="entry name" value="Nucleotide-diphossugar_trans"/>
</dbReference>
<reference evidence="4 5" key="1">
    <citation type="journal article" date="2013" name="Genome Announc.">
        <title>Draft Genome Sequence of Cesiribacter andamanensis Strain AMV16T, Isolated from a Soil Sample from a Mud Volcano in the Andaman Islands, India.</title>
        <authorList>
            <person name="Shivaji S."/>
            <person name="Ara S."/>
            <person name="Begum Z."/>
            <person name="Srinivas T.N."/>
            <person name="Singh A."/>
            <person name="Kumar Pinnaka A."/>
        </authorList>
    </citation>
    <scope>NUCLEOTIDE SEQUENCE [LARGE SCALE GENOMIC DNA]</scope>
    <source>
        <strain evidence="4 5">AMV16</strain>
    </source>
</reference>
<dbReference type="SUPFAM" id="SSF53448">
    <property type="entry name" value="Nucleotide-diphospho-sugar transferases"/>
    <property type="match status" value="1"/>
</dbReference>
<dbReference type="Proteomes" id="UP000011910">
    <property type="component" value="Unassembled WGS sequence"/>
</dbReference>
<organism evidence="4 5">
    <name type="scientific">Cesiribacter andamanensis AMV16</name>
    <dbReference type="NCBI Taxonomy" id="1279009"/>
    <lineage>
        <taxon>Bacteria</taxon>
        <taxon>Pseudomonadati</taxon>
        <taxon>Bacteroidota</taxon>
        <taxon>Cytophagia</taxon>
        <taxon>Cytophagales</taxon>
        <taxon>Cesiribacteraceae</taxon>
        <taxon>Cesiribacter</taxon>
    </lineage>
</organism>
<proteinExistence type="predicted"/>
<dbReference type="Gene3D" id="3.90.550.10">
    <property type="entry name" value="Spore Coat Polysaccharide Biosynthesis Protein SpsA, Chain A"/>
    <property type="match status" value="1"/>
</dbReference>
<protein>
    <submittedName>
        <fullName evidence="4">Chondroitin polymerase</fullName>
    </submittedName>
</protein>
<dbReference type="Pfam" id="PF02709">
    <property type="entry name" value="Glyco_transf_7C"/>
    <property type="match status" value="1"/>
</dbReference>
<dbReference type="PANTHER" id="PTHR43685">
    <property type="entry name" value="GLYCOSYLTRANSFERASE"/>
    <property type="match status" value="1"/>
</dbReference>
<feature type="domain" description="Glycosyltransferase 2-like" evidence="2">
    <location>
        <begin position="16"/>
        <end position="147"/>
    </location>
</feature>
<dbReference type="AlphaFoldDB" id="M7NV66"/>
<keyword evidence="5" id="KW-1185">Reference proteome</keyword>
<dbReference type="InterPro" id="IPR050834">
    <property type="entry name" value="Glycosyltransf_2"/>
</dbReference>
<evidence type="ECO:0000313" key="4">
    <source>
        <dbReference type="EMBL" id="EMR02349.1"/>
    </source>
</evidence>
<evidence type="ECO:0000259" key="3">
    <source>
        <dbReference type="Pfam" id="PF02709"/>
    </source>
</evidence>
<dbReference type="InterPro" id="IPR001173">
    <property type="entry name" value="Glyco_trans_2-like"/>
</dbReference>
<dbReference type="STRING" id="1279009.ADICEAN_02498"/>
<dbReference type="eggNOG" id="COG1215">
    <property type="taxonomic scope" value="Bacteria"/>
</dbReference>
<dbReference type="PATRIC" id="fig|1279009.4.peg.2532"/>
<sequence length="287" mass="32865">MQAKFPKFPVNTPAASVIISIYNKFNYLERVLAGFEQQSRTDFEVILADDGSNGETLAAIRQYQQQAPYPLRHVWHEDKGFRKTRIMNKAVVAAEASFLIFVDGDCIPHPRFVEEHLAHAREGVVLCGRRANLSDKLTHWLTPERIRQGALQHMTGRLLWDSVAGQSRDAEKAIYIRNSPLKPLFPQKFKGLLGCNFSLYKKDLLDINGFDERYEAPAAGEDTDPEYRLGWAGKKFVSVKNYAIQYHLYHKLLPRPEQSQRVLAQVLKERKAYSRYGIQQAGRESLS</sequence>
<dbReference type="PANTHER" id="PTHR43685:SF3">
    <property type="entry name" value="SLR2126 PROTEIN"/>
    <property type="match status" value="1"/>
</dbReference>
<dbReference type="Pfam" id="PF00535">
    <property type="entry name" value="Glycos_transf_2"/>
    <property type="match status" value="1"/>
</dbReference>
<comment type="caution">
    <text evidence="4">The sequence shown here is derived from an EMBL/GenBank/DDBJ whole genome shotgun (WGS) entry which is preliminary data.</text>
</comment>
<evidence type="ECO:0000313" key="5">
    <source>
        <dbReference type="Proteomes" id="UP000011910"/>
    </source>
</evidence>
<evidence type="ECO:0000256" key="1">
    <source>
        <dbReference type="ARBA" id="ARBA00022679"/>
    </source>
</evidence>
<evidence type="ECO:0000259" key="2">
    <source>
        <dbReference type="Pfam" id="PF00535"/>
    </source>
</evidence>
<name>M7NV66_9BACT</name>